<dbReference type="PANTHER" id="PTHR33086:SF98">
    <property type="entry name" value="OS05G0468200 PROTEIN"/>
    <property type="match status" value="1"/>
</dbReference>
<name>A0A5J9U970_9POAL</name>
<sequence length="428" mass="47169">MTLRRLLGLSAAVSGHLRRGISTAASSRPPWAMIHMTPEMETPARRVSLQLAEAPRISELVVPARLVSPGHEFGSHDISLHTAGFVKASSGDGLLLLNFLECRATFSMVSTLGRTLERRLTGFSLEPDVSRFVCNPLTGQLFRLPDIDGRKKTLTCAGLGLLTQSERPDRPPDRFAVAVLSAPDEGADDWSFFLRRFHSETGRWETPVAFPSPLPLVRRMDIDREVIAFSGRLWYVDVSWGAVSVDPFSDRPDLRFIELPRGSVTEPPEGPMEPDLDGYRRIGVSEGRLRYAEVSRKEPFVLSYFALGDDGSTWTLEHRAELGRLLPHEDLVSAEHTPRIGVLDPMNASVIHITLDNQVFSVDIDNGAVLGCSRTCLSLKSGDLKSCVLPPWLESSRLPASGTLPSSKANVKSKTLSDILVRVVDKKN</sequence>
<evidence type="ECO:0000313" key="3">
    <source>
        <dbReference type="Proteomes" id="UP000324897"/>
    </source>
</evidence>
<feature type="non-terminal residue" evidence="2">
    <location>
        <position position="1"/>
    </location>
</feature>
<organism evidence="2 3">
    <name type="scientific">Eragrostis curvula</name>
    <name type="common">weeping love grass</name>
    <dbReference type="NCBI Taxonomy" id="38414"/>
    <lineage>
        <taxon>Eukaryota</taxon>
        <taxon>Viridiplantae</taxon>
        <taxon>Streptophyta</taxon>
        <taxon>Embryophyta</taxon>
        <taxon>Tracheophyta</taxon>
        <taxon>Spermatophyta</taxon>
        <taxon>Magnoliopsida</taxon>
        <taxon>Liliopsida</taxon>
        <taxon>Poales</taxon>
        <taxon>Poaceae</taxon>
        <taxon>PACMAD clade</taxon>
        <taxon>Chloridoideae</taxon>
        <taxon>Eragrostideae</taxon>
        <taxon>Eragrostidinae</taxon>
        <taxon>Eragrostis</taxon>
    </lineage>
</organism>
<dbReference type="EMBL" id="RWGY01000029">
    <property type="protein sequence ID" value="TVU19741.1"/>
    <property type="molecule type" value="Genomic_DNA"/>
</dbReference>
<gene>
    <name evidence="2" type="ORF">EJB05_35912</name>
</gene>
<keyword evidence="3" id="KW-1185">Reference proteome</keyword>
<reference evidence="2 3" key="1">
    <citation type="journal article" date="2019" name="Sci. Rep.">
        <title>A high-quality genome of Eragrostis curvula grass provides insights into Poaceae evolution and supports new strategies to enhance forage quality.</title>
        <authorList>
            <person name="Carballo J."/>
            <person name="Santos B.A.C.M."/>
            <person name="Zappacosta D."/>
            <person name="Garbus I."/>
            <person name="Selva J.P."/>
            <person name="Gallo C.A."/>
            <person name="Diaz A."/>
            <person name="Albertini E."/>
            <person name="Caccamo M."/>
            <person name="Echenique V."/>
        </authorList>
    </citation>
    <scope>NUCLEOTIDE SEQUENCE [LARGE SCALE GENOMIC DNA]</scope>
    <source>
        <strain evidence="3">cv. Victoria</strain>
        <tissue evidence="2">Leaf</tissue>
    </source>
</reference>
<dbReference type="Gramene" id="TVU19741">
    <property type="protein sequence ID" value="TVU19741"/>
    <property type="gene ID" value="EJB05_35912"/>
</dbReference>
<accession>A0A5J9U970</accession>
<dbReference type="Proteomes" id="UP000324897">
    <property type="component" value="Chromosome 7"/>
</dbReference>
<evidence type="ECO:0000313" key="2">
    <source>
        <dbReference type="EMBL" id="TVU19741.1"/>
    </source>
</evidence>
<dbReference type="InterPro" id="IPR011676">
    <property type="entry name" value="DUF1618"/>
</dbReference>
<protein>
    <recommendedName>
        <fullName evidence="1">DUF1618 domain-containing protein</fullName>
    </recommendedName>
</protein>
<comment type="caution">
    <text evidence="2">The sequence shown here is derived from an EMBL/GenBank/DDBJ whole genome shotgun (WGS) entry which is preliminary data.</text>
</comment>
<dbReference type="AlphaFoldDB" id="A0A5J9U970"/>
<dbReference type="OrthoDB" id="685688at2759"/>
<dbReference type="PANTHER" id="PTHR33086">
    <property type="entry name" value="OS05G0468200 PROTEIN-RELATED"/>
    <property type="match status" value="1"/>
</dbReference>
<feature type="domain" description="DUF1618" evidence="1">
    <location>
        <begin position="236"/>
        <end position="338"/>
    </location>
</feature>
<evidence type="ECO:0000259" key="1">
    <source>
        <dbReference type="Pfam" id="PF07762"/>
    </source>
</evidence>
<dbReference type="Pfam" id="PF07762">
    <property type="entry name" value="DUF1618"/>
    <property type="match status" value="1"/>
</dbReference>
<proteinExistence type="predicted"/>